<evidence type="ECO:0000313" key="2">
    <source>
        <dbReference type="Proteomes" id="UP001243989"/>
    </source>
</evidence>
<dbReference type="EMBL" id="JAHMHQ010000004">
    <property type="protein sequence ID" value="KAK1640206.1"/>
    <property type="molecule type" value="Genomic_DNA"/>
</dbReference>
<dbReference type="RefSeq" id="XP_060448813.1">
    <property type="nucleotide sequence ID" value="XM_060582011.1"/>
</dbReference>
<gene>
    <name evidence="1" type="ORF">BDP81DRAFT_159779</name>
</gene>
<name>A0AAI9ZYI3_9PEZI</name>
<dbReference type="Proteomes" id="UP001243989">
    <property type="component" value="Unassembled WGS sequence"/>
</dbReference>
<dbReference type="AlphaFoldDB" id="A0AAI9ZYI3"/>
<protein>
    <submittedName>
        <fullName evidence="1">Uncharacterized protein</fullName>
    </submittedName>
</protein>
<accession>A0AAI9ZYI3</accession>
<proteinExistence type="predicted"/>
<dbReference type="GeneID" id="85466873"/>
<reference evidence="1" key="1">
    <citation type="submission" date="2021-06" db="EMBL/GenBank/DDBJ databases">
        <title>Comparative genomics, transcriptomics and evolutionary studies reveal genomic signatures of adaptation to plant cell wall in hemibiotrophic fungi.</title>
        <authorList>
            <consortium name="DOE Joint Genome Institute"/>
            <person name="Baroncelli R."/>
            <person name="Diaz J.F."/>
            <person name="Benocci T."/>
            <person name="Peng M."/>
            <person name="Battaglia E."/>
            <person name="Haridas S."/>
            <person name="Andreopoulos W."/>
            <person name="Labutti K."/>
            <person name="Pangilinan J."/>
            <person name="Floch G.L."/>
            <person name="Makela M.R."/>
            <person name="Henrissat B."/>
            <person name="Grigoriev I.V."/>
            <person name="Crouch J.A."/>
            <person name="De Vries R.P."/>
            <person name="Sukno S.A."/>
            <person name="Thon M.R."/>
        </authorList>
    </citation>
    <scope>NUCLEOTIDE SEQUENCE</scope>
    <source>
        <strain evidence="1">CBS 102054</strain>
    </source>
</reference>
<sequence length="158" mass="17208">MITSISILSDHFLPPLDTERAIHPIAITHIVCCQLLFEIATGTRIMITSCVRPESDHGAILVRIGGDATPHLLSNEPGRLVSHLSGSKWDSLLEQNEPDERNAAIICQIVEAPCNLLLGRSSVGVRRSRALGLGTSPPEMLFALPRSVNYLLPRGRSQ</sequence>
<evidence type="ECO:0000313" key="1">
    <source>
        <dbReference type="EMBL" id="KAK1640206.1"/>
    </source>
</evidence>
<organism evidence="1 2">
    <name type="scientific">Colletotrichum phormii</name>
    <dbReference type="NCBI Taxonomy" id="359342"/>
    <lineage>
        <taxon>Eukaryota</taxon>
        <taxon>Fungi</taxon>
        <taxon>Dikarya</taxon>
        <taxon>Ascomycota</taxon>
        <taxon>Pezizomycotina</taxon>
        <taxon>Sordariomycetes</taxon>
        <taxon>Hypocreomycetidae</taxon>
        <taxon>Glomerellales</taxon>
        <taxon>Glomerellaceae</taxon>
        <taxon>Colletotrichum</taxon>
        <taxon>Colletotrichum acutatum species complex</taxon>
    </lineage>
</organism>
<keyword evidence="2" id="KW-1185">Reference proteome</keyword>
<comment type="caution">
    <text evidence="1">The sequence shown here is derived from an EMBL/GenBank/DDBJ whole genome shotgun (WGS) entry which is preliminary data.</text>
</comment>